<dbReference type="RefSeq" id="XP_058311464.1">
    <property type="nucleotide sequence ID" value="XM_058449120.1"/>
</dbReference>
<feature type="compositionally biased region" description="Basic and acidic residues" evidence="1">
    <location>
        <begin position="14"/>
        <end position="26"/>
    </location>
</feature>
<feature type="compositionally biased region" description="Polar residues" evidence="1">
    <location>
        <begin position="1"/>
        <end position="13"/>
    </location>
</feature>
<reference evidence="2" key="1">
    <citation type="submission" date="2022-12" db="EMBL/GenBank/DDBJ databases">
        <authorList>
            <person name="Petersen C."/>
        </authorList>
    </citation>
    <scope>NUCLEOTIDE SEQUENCE</scope>
    <source>
        <strain evidence="2">IBT 15544</strain>
    </source>
</reference>
<name>A0A9W9N9D4_9EURO</name>
<evidence type="ECO:0000313" key="2">
    <source>
        <dbReference type="EMBL" id="KAJ5215651.1"/>
    </source>
</evidence>
<feature type="region of interest" description="Disordered" evidence="1">
    <location>
        <begin position="1"/>
        <end position="27"/>
    </location>
</feature>
<dbReference type="Proteomes" id="UP001150904">
    <property type="component" value="Unassembled WGS sequence"/>
</dbReference>
<reference evidence="2" key="2">
    <citation type="journal article" date="2023" name="IMA Fungus">
        <title>Comparative genomic study of the Penicillium genus elucidates a diverse pangenome and 15 lateral gene transfer events.</title>
        <authorList>
            <person name="Petersen C."/>
            <person name="Sorensen T."/>
            <person name="Nielsen M.R."/>
            <person name="Sondergaard T.E."/>
            <person name="Sorensen J.L."/>
            <person name="Fitzpatrick D.A."/>
            <person name="Frisvad J.C."/>
            <person name="Nielsen K.L."/>
        </authorList>
    </citation>
    <scope>NUCLEOTIDE SEQUENCE</scope>
    <source>
        <strain evidence="2">IBT 15544</strain>
    </source>
</reference>
<evidence type="ECO:0000313" key="3">
    <source>
        <dbReference type="Proteomes" id="UP001150904"/>
    </source>
</evidence>
<organism evidence="2 3">
    <name type="scientific">Penicillium cinerascens</name>
    <dbReference type="NCBI Taxonomy" id="70096"/>
    <lineage>
        <taxon>Eukaryota</taxon>
        <taxon>Fungi</taxon>
        <taxon>Dikarya</taxon>
        <taxon>Ascomycota</taxon>
        <taxon>Pezizomycotina</taxon>
        <taxon>Eurotiomycetes</taxon>
        <taxon>Eurotiomycetidae</taxon>
        <taxon>Eurotiales</taxon>
        <taxon>Aspergillaceae</taxon>
        <taxon>Penicillium</taxon>
    </lineage>
</organism>
<dbReference type="EMBL" id="JAPQKR010000005">
    <property type="protein sequence ID" value="KAJ5215651.1"/>
    <property type="molecule type" value="Genomic_DNA"/>
</dbReference>
<gene>
    <name evidence="2" type="ORF">N7498_002058</name>
</gene>
<comment type="caution">
    <text evidence="2">The sequence shown here is derived from an EMBL/GenBank/DDBJ whole genome shotgun (WGS) entry which is preliminary data.</text>
</comment>
<dbReference type="OrthoDB" id="4219547at2759"/>
<evidence type="ECO:0000256" key="1">
    <source>
        <dbReference type="SAM" id="MobiDB-lite"/>
    </source>
</evidence>
<proteinExistence type="predicted"/>
<dbReference type="AlphaFoldDB" id="A0A9W9N9D4"/>
<dbReference type="GeneID" id="83176421"/>
<accession>A0A9W9N9D4</accession>
<keyword evidence="3" id="KW-1185">Reference proteome</keyword>
<protein>
    <submittedName>
        <fullName evidence="2">Uncharacterized protein</fullName>
    </submittedName>
</protein>
<sequence length="252" mass="28324">MLGFLSSKNYDPSTSHRDSVGSKTDLKMPPAACEETITPEKKLEIKIFSLYRLVWNGIYRVNDRHGPTHLNRLAELFVGAGMSSFVNKPEQIPDEHTVNGGRRWNPADIRVLQPLRAALTNPGPRGLRLFDGMSVASLEAVVEVLEAYAKEIASVNALYQLLRGLQVGFRMPTEDDEKAVLEQFIPTAHEFARRILHLDARLCVLVSDLEDEFWNAYGPVTGRDGWLVHDVVFPPIQDQGRSKKVISFKAMK</sequence>